<sequence length="171" mass="18178">MRESDGSAKHLSDEQRLYLRQLEYRALKAGDAHHRSARLFDFVDTWVLGTPSLVAAFAATILTTITLTQSPPAFGVRLAAVLCAALSAALTGVRNQVGASGRAVGHQRAGVAYNALRRKTAAAAASTVGDAQLIDGLNTLYDEAGQSAPVIPRSQWNKADTWTADAKPHPQ</sequence>
<protein>
    <recommendedName>
        <fullName evidence="4">SLATT domain-containing protein</fullName>
    </recommendedName>
</protein>
<evidence type="ECO:0008006" key="4">
    <source>
        <dbReference type="Google" id="ProtNLM"/>
    </source>
</evidence>
<reference evidence="2" key="1">
    <citation type="journal article" date="2014" name="Int. J. Syst. Evol. Microbiol.">
        <title>Complete genome sequence of Corynebacterium casei LMG S-19264T (=DSM 44701T), isolated from a smear-ripened cheese.</title>
        <authorList>
            <consortium name="US DOE Joint Genome Institute (JGI-PGF)"/>
            <person name="Walter F."/>
            <person name="Albersmeier A."/>
            <person name="Kalinowski J."/>
            <person name="Ruckert C."/>
        </authorList>
    </citation>
    <scope>NUCLEOTIDE SEQUENCE</scope>
    <source>
        <strain evidence="2">CGMCC 4.7308</strain>
    </source>
</reference>
<comment type="caution">
    <text evidence="2">The sequence shown here is derived from an EMBL/GenBank/DDBJ whole genome shotgun (WGS) entry which is preliminary data.</text>
</comment>
<keyword evidence="1" id="KW-1133">Transmembrane helix</keyword>
<dbReference type="Proteomes" id="UP000655208">
    <property type="component" value="Unassembled WGS sequence"/>
</dbReference>
<gene>
    <name evidence="2" type="ORF">GCM10011594_44120</name>
</gene>
<keyword evidence="3" id="KW-1185">Reference proteome</keyword>
<keyword evidence="1" id="KW-0812">Transmembrane</keyword>
<reference evidence="2" key="2">
    <citation type="submission" date="2020-09" db="EMBL/GenBank/DDBJ databases">
        <authorList>
            <person name="Sun Q."/>
            <person name="Zhou Y."/>
        </authorList>
    </citation>
    <scope>NUCLEOTIDE SEQUENCE</scope>
    <source>
        <strain evidence="2">CGMCC 4.7308</strain>
    </source>
</reference>
<proteinExistence type="predicted"/>
<name>A0A917WPN7_9ACTN</name>
<dbReference type="EMBL" id="BMNA01000024">
    <property type="protein sequence ID" value="GGM19253.1"/>
    <property type="molecule type" value="Genomic_DNA"/>
</dbReference>
<evidence type="ECO:0000313" key="2">
    <source>
        <dbReference type="EMBL" id="GGM19253.1"/>
    </source>
</evidence>
<accession>A0A917WPN7</accession>
<evidence type="ECO:0000313" key="3">
    <source>
        <dbReference type="Proteomes" id="UP000655208"/>
    </source>
</evidence>
<dbReference type="AlphaFoldDB" id="A0A917WPN7"/>
<organism evidence="2 3">
    <name type="scientific">Nakamurella endophytica</name>
    <dbReference type="NCBI Taxonomy" id="1748367"/>
    <lineage>
        <taxon>Bacteria</taxon>
        <taxon>Bacillati</taxon>
        <taxon>Actinomycetota</taxon>
        <taxon>Actinomycetes</taxon>
        <taxon>Nakamurellales</taxon>
        <taxon>Nakamurellaceae</taxon>
        <taxon>Nakamurella</taxon>
    </lineage>
</organism>
<evidence type="ECO:0000256" key="1">
    <source>
        <dbReference type="SAM" id="Phobius"/>
    </source>
</evidence>
<keyword evidence="1" id="KW-0472">Membrane</keyword>
<feature type="transmembrane region" description="Helical" evidence="1">
    <location>
        <begin position="74"/>
        <end position="93"/>
    </location>
</feature>
<feature type="transmembrane region" description="Helical" evidence="1">
    <location>
        <begin position="45"/>
        <end position="68"/>
    </location>
</feature>